<dbReference type="AlphaFoldDB" id="A0A178KLI7"/>
<reference evidence="5 6" key="1">
    <citation type="submission" date="2016-03" db="EMBL/GenBank/DDBJ databases">
        <title>Photobacterium proteolyticum sp. nov. a protease producing bacterium isolated from ocean sediments of Laizhou Bay.</title>
        <authorList>
            <person name="Li Y."/>
        </authorList>
    </citation>
    <scope>NUCLEOTIDE SEQUENCE [LARGE SCALE GENOMIC DNA]</scope>
    <source>
        <strain evidence="5 6">R-40508</strain>
    </source>
</reference>
<dbReference type="PANTHER" id="PTHR30363">
    <property type="entry name" value="HTH-TYPE TRANSCRIPTIONAL REGULATOR SRLR-RELATED"/>
    <property type="match status" value="1"/>
</dbReference>
<keyword evidence="2" id="KW-0238">DNA-binding</keyword>
<evidence type="ECO:0000256" key="1">
    <source>
        <dbReference type="ARBA" id="ARBA00023015"/>
    </source>
</evidence>
<dbReference type="SMART" id="SM01134">
    <property type="entry name" value="DeoRC"/>
    <property type="match status" value="1"/>
</dbReference>
<evidence type="ECO:0000256" key="2">
    <source>
        <dbReference type="ARBA" id="ARBA00023125"/>
    </source>
</evidence>
<feature type="domain" description="HTH deoR-type" evidence="4">
    <location>
        <begin position="6"/>
        <end position="66"/>
    </location>
</feature>
<organism evidence="5 6">
    <name type="scientific">Photobacterium jeanii</name>
    <dbReference type="NCBI Taxonomy" id="858640"/>
    <lineage>
        <taxon>Bacteria</taxon>
        <taxon>Pseudomonadati</taxon>
        <taxon>Pseudomonadota</taxon>
        <taxon>Gammaproteobacteria</taxon>
        <taxon>Vibrionales</taxon>
        <taxon>Vibrionaceae</taxon>
        <taxon>Photobacterium</taxon>
    </lineage>
</organism>
<dbReference type="STRING" id="858640.A3K86_04290"/>
<evidence type="ECO:0000313" key="5">
    <source>
        <dbReference type="EMBL" id="OAN18127.1"/>
    </source>
</evidence>
<protein>
    <recommendedName>
        <fullName evidence="4">HTH deoR-type domain-containing protein</fullName>
    </recommendedName>
</protein>
<dbReference type="InterPro" id="IPR014036">
    <property type="entry name" value="DeoR-like_C"/>
</dbReference>
<evidence type="ECO:0000259" key="4">
    <source>
        <dbReference type="PROSITE" id="PS51000"/>
    </source>
</evidence>
<dbReference type="GO" id="GO:0003700">
    <property type="term" value="F:DNA-binding transcription factor activity"/>
    <property type="evidence" value="ECO:0007669"/>
    <property type="project" value="InterPro"/>
</dbReference>
<evidence type="ECO:0000256" key="3">
    <source>
        <dbReference type="ARBA" id="ARBA00023163"/>
    </source>
</evidence>
<dbReference type="EMBL" id="LVHF01000012">
    <property type="protein sequence ID" value="OAN18127.1"/>
    <property type="molecule type" value="Genomic_DNA"/>
</dbReference>
<proteinExistence type="predicted"/>
<keyword evidence="1" id="KW-0805">Transcription regulation</keyword>
<dbReference type="PANTHER" id="PTHR30363:SF8">
    <property type="entry name" value="DEOXYRIBOSE OPERON REPRESSOR"/>
    <property type="match status" value="1"/>
</dbReference>
<dbReference type="PROSITE" id="PS00894">
    <property type="entry name" value="HTH_DEOR_1"/>
    <property type="match status" value="1"/>
</dbReference>
<dbReference type="OrthoDB" id="9816363at2"/>
<keyword evidence="6" id="KW-1185">Reference proteome</keyword>
<accession>A0A178KLI7</accession>
<dbReference type="NCBIfam" id="NF007961">
    <property type="entry name" value="PRK10681.1"/>
    <property type="match status" value="1"/>
</dbReference>
<dbReference type="InterPro" id="IPR001034">
    <property type="entry name" value="DeoR_HTH"/>
</dbReference>
<dbReference type="SUPFAM" id="SSF100950">
    <property type="entry name" value="NagB/RpiA/CoA transferase-like"/>
    <property type="match status" value="1"/>
</dbReference>
<name>A0A178KLI7_9GAMM</name>
<dbReference type="Pfam" id="PF00455">
    <property type="entry name" value="DeoRC"/>
    <property type="match status" value="1"/>
</dbReference>
<dbReference type="Proteomes" id="UP000078503">
    <property type="component" value="Unassembled WGS sequence"/>
</dbReference>
<dbReference type="InterPro" id="IPR018356">
    <property type="entry name" value="Tscrpt_reg_HTH_DeoR_CS"/>
</dbReference>
<dbReference type="GO" id="GO:0003677">
    <property type="term" value="F:DNA binding"/>
    <property type="evidence" value="ECO:0007669"/>
    <property type="project" value="UniProtKB-KW"/>
</dbReference>
<comment type="caution">
    <text evidence="5">The sequence shown here is derived from an EMBL/GenBank/DDBJ whole genome shotgun (WGS) entry which is preliminary data.</text>
</comment>
<dbReference type="RefSeq" id="WP_068328179.1">
    <property type="nucleotide sequence ID" value="NZ_LVHF01000012.1"/>
</dbReference>
<keyword evidence="3" id="KW-0804">Transcription</keyword>
<gene>
    <name evidence="5" type="ORF">A3K86_04290</name>
</gene>
<dbReference type="Gene3D" id="3.40.50.1360">
    <property type="match status" value="1"/>
</dbReference>
<sequence>MAETKREIRIKQLAELLIGREKVHLKAAADSLNVSEMTIRRDFTEPNELVSLIGGYVVRKQGRSQNSGYFLDEQSANHVEEKKLIGQKAAQHVLENQTVFFDNGTSIVHIIQAIDDKIPFTGVCFSMNIFVALKRKPNCQVVLCGGAYDPKFNNFYPLSEQSEIDNIRFDTVFISAAGVDPEQGITCYSFNELPYKRKAIKQTASVVLAADHSKLGVVKSAFVCPLSAVHHFISDKALPPEYLIK</sequence>
<evidence type="ECO:0000313" key="6">
    <source>
        <dbReference type="Proteomes" id="UP000078503"/>
    </source>
</evidence>
<dbReference type="SMART" id="SM00420">
    <property type="entry name" value="HTH_DEOR"/>
    <property type="match status" value="1"/>
</dbReference>
<dbReference type="PROSITE" id="PS51000">
    <property type="entry name" value="HTH_DEOR_2"/>
    <property type="match status" value="1"/>
</dbReference>
<dbReference type="InterPro" id="IPR037171">
    <property type="entry name" value="NagB/RpiA_transferase-like"/>
</dbReference>
<dbReference type="InterPro" id="IPR050313">
    <property type="entry name" value="Carb_Metab_HTH_regulators"/>
</dbReference>
<dbReference type="Pfam" id="PF08220">
    <property type="entry name" value="HTH_DeoR"/>
    <property type="match status" value="1"/>
</dbReference>